<dbReference type="Proteomes" id="UP000031829">
    <property type="component" value="Chromosome"/>
</dbReference>
<dbReference type="PROSITE" id="PS51186">
    <property type="entry name" value="GNAT"/>
    <property type="match status" value="1"/>
</dbReference>
<gene>
    <name evidence="1" type="ORF">BG04_881</name>
</gene>
<dbReference type="PANTHER" id="PTHR47237">
    <property type="entry name" value="SLL0310 PROTEIN"/>
    <property type="match status" value="1"/>
</dbReference>
<dbReference type="AlphaFoldDB" id="A0A0B6A605"/>
<dbReference type="InterPro" id="IPR016181">
    <property type="entry name" value="Acyl_CoA_acyltransferase"/>
</dbReference>
<organism evidence="1 2">
    <name type="scientific">Priestia megaterium (strain ATCC 14581 / DSM 32 / CCUG 1817 / JCM 2506 / NBRC 15308 / NCIMB 9376 / NCTC 10342 / NRRL B-14308 / VKM B-512 / Ford 19)</name>
    <name type="common">Bacillus megaterium</name>
    <dbReference type="NCBI Taxonomy" id="1348623"/>
    <lineage>
        <taxon>Bacteria</taxon>
        <taxon>Bacillati</taxon>
        <taxon>Bacillota</taxon>
        <taxon>Bacilli</taxon>
        <taxon>Bacillales</taxon>
        <taxon>Bacillaceae</taxon>
        <taxon>Priestia</taxon>
    </lineage>
</organism>
<reference evidence="1 2" key="1">
    <citation type="journal article" date="2015" name="Genome Announc.">
        <title>Complete genome sequences for 35 biothreat assay-relevant bacillus species.</title>
        <authorList>
            <person name="Johnson S.L."/>
            <person name="Daligault H.E."/>
            <person name="Davenport K.W."/>
            <person name="Jaissle J."/>
            <person name="Frey K.G."/>
            <person name="Ladner J.T."/>
            <person name="Broomall S.M."/>
            <person name="Bishop-Lilly K.A."/>
            <person name="Bruce D.C."/>
            <person name="Gibbons H.S."/>
            <person name="Coyne S.R."/>
            <person name="Lo C.C."/>
            <person name="Meincke L."/>
            <person name="Munk A.C."/>
            <person name="Koroleva G.I."/>
            <person name="Rosenzweig C.N."/>
            <person name="Palacios G.F."/>
            <person name="Redden C.L."/>
            <person name="Minogue T.D."/>
            <person name="Chain P.S."/>
        </authorList>
    </citation>
    <scope>NUCLEOTIDE SEQUENCE [LARGE SCALE GENOMIC DNA]</scope>
    <source>
        <strain evidence="2">ATCC 14581 / DSM 32 / JCM 2506 / NBRC 15308 / NCIMB 9376 / NCTC 10342 / NRRL B-14308 / VKM B-512</strain>
    </source>
</reference>
<dbReference type="InterPro" id="IPR052729">
    <property type="entry name" value="Acyl/Acetyltrans_Enzymes"/>
</dbReference>
<evidence type="ECO:0000313" key="2">
    <source>
        <dbReference type="Proteomes" id="UP000031829"/>
    </source>
</evidence>
<sequence>MIERFSEKDIKDLLVLSKLEKWDYSEADLHTIFSSGDVFGHRNEKGNIVSSLAVVLYKNQSAFIGMVIVRRDYRKQGLAWQLMKHCLQTLCPEVNAYLIATKEGEHLYKKAGFKTVDYVSKYISSEYIPRAFKASDFYTRSLARRDFKEVVNLDEEAFGDNRKLFLKSRIQQAEKAVVLQNEQNKMTGYGLAVRTPSNIVIGPVVAPNAEAAMLIIDELAKNYKEKLRIDLSSPEETLKKLVENHGFQLQDEPPVMAYGVNPLPARQGNLFAIAAQAFG</sequence>
<dbReference type="RefSeq" id="WP_034649460.1">
    <property type="nucleotide sequence ID" value="NZ_BCVB01000001.1"/>
</dbReference>
<dbReference type="CDD" id="cd04301">
    <property type="entry name" value="NAT_SF"/>
    <property type="match status" value="1"/>
</dbReference>
<dbReference type="Pfam" id="PF18014">
    <property type="entry name" value="Acetyltransf_18"/>
    <property type="match status" value="1"/>
</dbReference>
<keyword evidence="1" id="KW-0808">Transferase</keyword>
<accession>A0A0B6A605</accession>
<dbReference type="InterPro" id="IPR000182">
    <property type="entry name" value="GNAT_dom"/>
</dbReference>
<dbReference type="EMBL" id="CP009920">
    <property type="protein sequence ID" value="AJI20375.1"/>
    <property type="molecule type" value="Genomic_DNA"/>
</dbReference>
<name>A0A0B6A605_PRIM2</name>
<dbReference type="PANTHER" id="PTHR47237:SF2">
    <property type="entry name" value="BLL4206 PROTEIN"/>
    <property type="match status" value="1"/>
</dbReference>
<dbReference type="GO" id="GO:0016747">
    <property type="term" value="F:acyltransferase activity, transferring groups other than amino-acyl groups"/>
    <property type="evidence" value="ECO:0007669"/>
    <property type="project" value="InterPro"/>
</dbReference>
<protein>
    <submittedName>
        <fullName evidence="1">Acetyltransferase family protein</fullName>
    </submittedName>
</protein>
<dbReference type="Pfam" id="PF13508">
    <property type="entry name" value="Acetyltransf_7"/>
    <property type="match status" value="1"/>
</dbReference>
<dbReference type="KEGG" id="bmeg:BG04_881"/>
<dbReference type="HOGENOM" id="CLU_063450_2_0_9"/>
<dbReference type="Gene3D" id="3.40.630.30">
    <property type="match status" value="1"/>
</dbReference>
<proteinExistence type="predicted"/>
<dbReference type="SUPFAM" id="SSF55729">
    <property type="entry name" value="Acyl-CoA N-acyltransferases (Nat)"/>
    <property type="match status" value="1"/>
</dbReference>
<dbReference type="GeneID" id="93644364"/>
<dbReference type="Gene3D" id="3.40.630.90">
    <property type="match status" value="1"/>
</dbReference>
<evidence type="ECO:0000313" key="1">
    <source>
        <dbReference type="EMBL" id="AJI20375.1"/>
    </source>
</evidence>
<dbReference type="InterPro" id="IPR041496">
    <property type="entry name" value="YitH/HolE_GNAT"/>
</dbReference>